<comment type="caution">
    <text evidence="4">The sequence shown here is derived from an EMBL/GenBank/DDBJ whole genome shotgun (WGS) entry which is preliminary data.</text>
</comment>
<dbReference type="EMBL" id="AYOZ01000001">
    <property type="protein sequence ID" value="ETI62497.1"/>
    <property type="molecule type" value="Genomic_DNA"/>
</dbReference>
<dbReference type="PROSITE" id="PS51300">
    <property type="entry name" value="NIRD"/>
    <property type="match status" value="1"/>
</dbReference>
<evidence type="ECO:0000256" key="1">
    <source>
        <dbReference type="ARBA" id="ARBA00023002"/>
    </source>
</evidence>
<dbReference type="PANTHER" id="PTHR40562">
    <property type="match status" value="1"/>
</dbReference>
<evidence type="ECO:0000313" key="4">
    <source>
        <dbReference type="EMBL" id="ETI62497.1"/>
    </source>
</evidence>
<dbReference type="GO" id="GO:0051537">
    <property type="term" value="F:2 iron, 2 sulfur cluster binding"/>
    <property type="evidence" value="ECO:0007669"/>
    <property type="project" value="InterPro"/>
</dbReference>
<dbReference type="GO" id="GO:0042128">
    <property type="term" value="P:nitrate assimilation"/>
    <property type="evidence" value="ECO:0007669"/>
    <property type="project" value="UniProtKB-KW"/>
</dbReference>
<dbReference type="GO" id="GO:0009344">
    <property type="term" value="C:nitrite reductase complex [NAD(P)H]"/>
    <property type="evidence" value="ECO:0007669"/>
    <property type="project" value="TreeGrafter"/>
</dbReference>
<proteinExistence type="predicted"/>
<dbReference type="InterPro" id="IPR017881">
    <property type="entry name" value="NirD"/>
</dbReference>
<dbReference type="STRING" id="1208321.D104_01780"/>
<reference evidence="4 5" key="1">
    <citation type="journal article" date="2014" name="Genome Announc.">
        <title>Draft Genome Sequence of Marinomonas sp. Strain D104, a Polycyclic Aromatic Hydrocarbon-Degrading Bacterium from the Deep-Sea Sediment of the Arctic Ocean.</title>
        <authorList>
            <person name="Dong C."/>
            <person name="Bai X."/>
            <person name="Lai Q."/>
            <person name="Xie Y."/>
            <person name="Chen X."/>
            <person name="Shao Z."/>
        </authorList>
    </citation>
    <scope>NUCLEOTIDE SEQUENCE [LARGE SCALE GENOMIC DNA]</scope>
    <source>
        <strain evidence="4 5">D104</strain>
    </source>
</reference>
<dbReference type="SUPFAM" id="SSF50022">
    <property type="entry name" value="ISP domain"/>
    <property type="match status" value="1"/>
</dbReference>
<dbReference type="AlphaFoldDB" id="W1RZV1"/>
<dbReference type="NCBIfam" id="TIGR02378">
    <property type="entry name" value="nirD_assim_sml"/>
    <property type="match status" value="1"/>
</dbReference>
<protein>
    <submittedName>
        <fullName evidence="4">Nitrite reductase</fullName>
    </submittedName>
</protein>
<dbReference type="OrthoDB" id="516687at2"/>
<dbReference type="PANTHER" id="PTHR40562:SF1">
    <property type="entry name" value="NITRITE REDUCTASE (NADH) SMALL SUBUNIT"/>
    <property type="match status" value="1"/>
</dbReference>
<organism evidence="4 5">
    <name type="scientific">Marinomonas profundimaris</name>
    <dbReference type="NCBI Taxonomy" id="1208321"/>
    <lineage>
        <taxon>Bacteria</taxon>
        <taxon>Pseudomonadati</taxon>
        <taxon>Pseudomonadota</taxon>
        <taxon>Gammaproteobacteria</taxon>
        <taxon>Oceanospirillales</taxon>
        <taxon>Oceanospirillaceae</taxon>
        <taxon>Marinomonas</taxon>
    </lineage>
</organism>
<keyword evidence="1" id="KW-0560">Oxidoreductase</keyword>
<dbReference type="InterPro" id="IPR012748">
    <property type="entry name" value="Rieske-like_NirD"/>
</dbReference>
<dbReference type="Gene3D" id="2.102.10.10">
    <property type="entry name" value="Rieske [2Fe-2S] iron-sulphur domain"/>
    <property type="match status" value="1"/>
</dbReference>
<evidence type="ECO:0000256" key="2">
    <source>
        <dbReference type="ARBA" id="ARBA00023063"/>
    </source>
</evidence>
<sequence>MTMQWKLVCKQSDLVVDAGVAAMVNGEQVALFYVPESEDKIFAIGNWDPIGKANVLSRGLIAHLQGVWVVASPLYKQHFVLSSGACLEEDICVPHWQVKLDGDDVYIAGH</sequence>
<dbReference type="CDD" id="cd03529">
    <property type="entry name" value="Rieske_NirD"/>
    <property type="match status" value="1"/>
</dbReference>
<accession>W1RZV1</accession>
<keyword evidence="2" id="KW-0534">Nitrate assimilation</keyword>
<keyword evidence="5" id="KW-1185">Reference proteome</keyword>
<dbReference type="InterPro" id="IPR036922">
    <property type="entry name" value="Rieske_2Fe-2S_sf"/>
</dbReference>
<dbReference type="Proteomes" id="UP000018857">
    <property type="component" value="Unassembled WGS sequence"/>
</dbReference>
<dbReference type="RefSeq" id="WP_024022579.1">
    <property type="nucleotide sequence ID" value="NZ_AYOZ01000001.1"/>
</dbReference>
<gene>
    <name evidence="4" type="ORF">D104_01780</name>
</gene>
<dbReference type="eggNOG" id="COG2146">
    <property type="taxonomic scope" value="Bacteria"/>
</dbReference>
<evidence type="ECO:0000259" key="3">
    <source>
        <dbReference type="Pfam" id="PF13806"/>
    </source>
</evidence>
<dbReference type="GO" id="GO:0008942">
    <property type="term" value="F:nitrite reductase [NAD(P)H] activity"/>
    <property type="evidence" value="ECO:0007669"/>
    <property type="project" value="InterPro"/>
</dbReference>
<name>W1RZV1_9GAMM</name>
<evidence type="ECO:0000313" key="5">
    <source>
        <dbReference type="Proteomes" id="UP000018857"/>
    </source>
</evidence>
<feature type="domain" description="Rieske-like [2Fe-2S]" evidence="3">
    <location>
        <begin position="4"/>
        <end position="107"/>
    </location>
</feature>
<dbReference type="PATRIC" id="fig|1208321.3.peg.363"/>
<dbReference type="Pfam" id="PF13806">
    <property type="entry name" value="Rieske_2"/>
    <property type="match status" value="1"/>
</dbReference>